<dbReference type="GO" id="GO:0006302">
    <property type="term" value="P:double-strand break repair"/>
    <property type="evidence" value="ECO:0007669"/>
    <property type="project" value="InterPro"/>
</dbReference>
<dbReference type="GO" id="GO:0016887">
    <property type="term" value="F:ATP hydrolysis activity"/>
    <property type="evidence" value="ECO:0007669"/>
    <property type="project" value="InterPro"/>
</dbReference>
<dbReference type="SUPFAM" id="SSF52540">
    <property type="entry name" value="P-loop containing nucleoside triphosphate hydrolases"/>
    <property type="match status" value="1"/>
</dbReference>
<dbReference type="PANTHER" id="PTHR32114:SF2">
    <property type="entry name" value="ABC TRANSPORTER ABCH.3"/>
    <property type="match status" value="1"/>
</dbReference>
<evidence type="ECO:0000313" key="3">
    <source>
        <dbReference type="Proteomes" id="UP001155034"/>
    </source>
</evidence>
<protein>
    <submittedName>
        <fullName evidence="2">Energy-coupling factor transporter ATP-binding protein EcfA2</fullName>
    </submittedName>
</protein>
<keyword evidence="2" id="KW-0067">ATP-binding</keyword>
<evidence type="ECO:0000313" key="2">
    <source>
        <dbReference type="EMBL" id="MCS3866214.1"/>
    </source>
</evidence>
<name>A0A9X2Z0W9_9BACT</name>
<dbReference type="RefSeq" id="WP_259083959.1">
    <property type="nucleotide sequence ID" value="NZ_JANTYZ010000010.1"/>
</dbReference>
<dbReference type="Proteomes" id="UP001155034">
    <property type="component" value="Unassembled WGS sequence"/>
</dbReference>
<feature type="coiled-coil region" evidence="1">
    <location>
        <begin position="233"/>
        <end position="297"/>
    </location>
</feature>
<sequence length="822" mass="93907">MRLLRLRPYYFRCYGESDWIDLDADLVILYGPNGFGKTSLVESVEWLFHGRAKRRERGVDAYGKRDYRNYYRNVHAPDDKPTFVEAEIETEDQDIHRIRRKLDNPLKNDVSNTTFIDGTEASFSTVGLDEDPAFDPVIPQHSLQDFILSRPIDRRNKISAALGLDPLIEFDRALDSTNRRLQRTPPDRVEGAKEGLQSAFSKMSESEDGRVTALLKKWRKQDFDLTEDQEKIIHATQDLLDTQESNRSTLKEELKTRREKVSERVFDLRPIRPPSNRENLQEAIQESKSEIIESELKKCEDALSSYLGAAAAEYASERLSFWKTGLQLREEDTDTCPMCEAATLDAEKREEIRERLEKTSEFTSAKENLQNSISDFSRRLRQISRRIDSLFPGFLTASGKESLTDLIDDSGLLQPFLTYHDASELSIIKTKDTLNDLADSLEEISELASSPESVQEAKKRILKTGERVERSILSICSISESYAEAYKELEDKLKNVIASDDTIKQIDALIEPLDKWESVVVLAKYHNLLDEVGEAGQRLSDHLQDKQEERLEDRGEEIKDWYSVMNPASNVAPSRLDAGAESLRMYAEAFDSELNVATGLSQCQANTLGLSIHFMRTLSPGSPYRFIVLDDPVQSMDDKHFEALSRDVIERLLDQENLQIIVGTHTRALSDKLWSLHIDQRCKYLKISDIERKGPTISKEKTLEDELKRIEHLAKGNEGDRELALDRIRNSTEHLIGLICQVEGHPLPDPNKHRTAKQKLYHLSDCPSVKTKYISTLKDTIEFSNSAHHESEGESVPGEGKIQTHLSTLHNYGDMFEVLEKR</sequence>
<dbReference type="InterPro" id="IPR027417">
    <property type="entry name" value="P-loop_NTPase"/>
</dbReference>
<evidence type="ECO:0000256" key="1">
    <source>
        <dbReference type="SAM" id="Coils"/>
    </source>
</evidence>
<dbReference type="AlphaFoldDB" id="A0A9X2Z0W9"/>
<dbReference type="Gene3D" id="3.40.50.300">
    <property type="entry name" value="P-loop containing nucleotide triphosphate hydrolases"/>
    <property type="match status" value="2"/>
</dbReference>
<proteinExistence type="predicted"/>
<dbReference type="EMBL" id="JANTYZ010000010">
    <property type="protein sequence ID" value="MCS3866214.1"/>
    <property type="molecule type" value="Genomic_DNA"/>
</dbReference>
<keyword evidence="2" id="KW-0547">Nucleotide-binding</keyword>
<keyword evidence="1" id="KW-0175">Coiled coil</keyword>
<reference evidence="2" key="1">
    <citation type="submission" date="2022-08" db="EMBL/GenBank/DDBJ databases">
        <title>Genomic Encyclopedia of Type Strains, Phase V (KMG-V): Genome sequencing to study the core and pangenomes of soil and plant-associated prokaryotes.</title>
        <authorList>
            <person name="Whitman W."/>
        </authorList>
    </citation>
    <scope>NUCLEOTIDE SEQUENCE</scope>
    <source>
        <strain evidence="2">SP2016B</strain>
    </source>
</reference>
<organism evidence="2 3">
    <name type="scientific">Salinibacter ruber</name>
    <dbReference type="NCBI Taxonomy" id="146919"/>
    <lineage>
        <taxon>Bacteria</taxon>
        <taxon>Pseudomonadati</taxon>
        <taxon>Rhodothermota</taxon>
        <taxon>Rhodothermia</taxon>
        <taxon>Rhodothermales</taxon>
        <taxon>Salinibacteraceae</taxon>
        <taxon>Salinibacter</taxon>
    </lineage>
</organism>
<accession>A0A9X2Z0W9</accession>
<comment type="caution">
    <text evidence="2">The sequence shown here is derived from an EMBL/GenBank/DDBJ whole genome shotgun (WGS) entry which is preliminary data.</text>
</comment>
<dbReference type="GO" id="GO:0005524">
    <property type="term" value="F:ATP binding"/>
    <property type="evidence" value="ECO:0007669"/>
    <property type="project" value="UniProtKB-KW"/>
</dbReference>
<dbReference type="PANTHER" id="PTHR32114">
    <property type="entry name" value="ABC TRANSPORTER ABCH.3"/>
    <property type="match status" value="1"/>
</dbReference>
<gene>
    <name evidence="2" type="ORF">GGP82_002785</name>
</gene>